<dbReference type="STRING" id="888741.HMPREF9098_2417"/>
<organism evidence="2 3">
    <name type="scientific">Kingella denitrificans ATCC 33394</name>
    <dbReference type="NCBI Taxonomy" id="888741"/>
    <lineage>
        <taxon>Bacteria</taxon>
        <taxon>Pseudomonadati</taxon>
        <taxon>Pseudomonadota</taxon>
        <taxon>Betaproteobacteria</taxon>
        <taxon>Neisseriales</taxon>
        <taxon>Neisseriaceae</taxon>
        <taxon>Kingella</taxon>
    </lineage>
</organism>
<evidence type="ECO:0000259" key="1">
    <source>
        <dbReference type="Pfam" id="PF25191"/>
    </source>
</evidence>
<reference evidence="2 3" key="1">
    <citation type="submission" date="2011-01" db="EMBL/GenBank/DDBJ databases">
        <authorList>
            <person name="Muzny D."/>
            <person name="Qin X."/>
            <person name="Deng J."/>
            <person name="Jiang H."/>
            <person name="Liu Y."/>
            <person name="Qu J."/>
            <person name="Song X.-Z."/>
            <person name="Zhang L."/>
            <person name="Thornton R."/>
            <person name="Coyle M."/>
            <person name="Francisco L."/>
            <person name="Jackson L."/>
            <person name="Javaid M."/>
            <person name="Korchina V."/>
            <person name="Kovar C."/>
            <person name="Mata R."/>
            <person name="Mathew T."/>
            <person name="Ngo R."/>
            <person name="Nguyen L."/>
            <person name="Nguyen N."/>
            <person name="Okwuonu G."/>
            <person name="Ongeri F."/>
            <person name="Pham C."/>
            <person name="Simmons D."/>
            <person name="Wilczek-Boney K."/>
            <person name="Hale W."/>
            <person name="Jakkamsetti A."/>
            <person name="Pham P."/>
            <person name="Ruth R."/>
            <person name="San Lucas F."/>
            <person name="Warren J."/>
            <person name="Zhang J."/>
            <person name="Zhao Z."/>
            <person name="Zhou C."/>
            <person name="Zhu D."/>
            <person name="Lee S."/>
            <person name="Bess C."/>
            <person name="Blankenburg K."/>
            <person name="Forbes L."/>
            <person name="Fu Q."/>
            <person name="Gubbala S."/>
            <person name="Hirani K."/>
            <person name="Jayaseelan J.C."/>
            <person name="Lara F."/>
            <person name="Munidasa M."/>
            <person name="Palculict T."/>
            <person name="Patil S."/>
            <person name="Pu L.-L."/>
            <person name="Saada N."/>
            <person name="Tang L."/>
            <person name="Weissenberger G."/>
            <person name="Zhu Y."/>
            <person name="Hemphill L."/>
            <person name="Shang Y."/>
            <person name="Youmans B."/>
            <person name="Ayvaz T."/>
            <person name="Ross M."/>
            <person name="Santibanez J."/>
            <person name="Aqrawi P."/>
            <person name="Gross S."/>
            <person name="Joshi V."/>
            <person name="Fowler G."/>
            <person name="Nazareth L."/>
            <person name="Reid J."/>
            <person name="Worley K."/>
            <person name="Petrosino J."/>
            <person name="Highlander S."/>
            <person name="Gibbs R."/>
        </authorList>
    </citation>
    <scope>NUCLEOTIDE SEQUENCE [LARGE SCALE GENOMIC DNA]</scope>
    <source>
        <strain evidence="2 3">ATCC 33394</strain>
    </source>
</reference>
<dbReference type="Pfam" id="PF25191">
    <property type="entry name" value="DUF7832"/>
    <property type="match status" value="1"/>
</dbReference>
<accession>F0F2T2</accession>
<dbReference type="HOGENOM" id="CLU_122381_1_0_4"/>
<sequence length="142" mass="16279">MYDHISFHTEDQPSLSDVQAALHMGYYYAWAVSQNLHSAAAEALPLFGALRHGEISCAEFVVRQLNGGIDETCFNELGNRFTQYYYADDDEGYGHFMDDYFIALGLQTEAEFYRQTWQPAHQKQLNAVFQAAFDKWKSSLKS</sequence>
<evidence type="ECO:0000313" key="3">
    <source>
        <dbReference type="Proteomes" id="UP000004088"/>
    </source>
</evidence>
<dbReference type="InterPro" id="IPR057154">
    <property type="entry name" value="DUF7832"/>
</dbReference>
<evidence type="ECO:0000313" key="2">
    <source>
        <dbReference type="EMBL" id="EGC16094.1"/>
    </source>
</evidence>
<comment type="caution">
    <text evidence="2">The sequence shown here is derived from an EMBL/GenBank/DDBJ whole genome shotgun (WGS) entry which is preliminary data.</text>
</comment>
<dbReference type="Proteomes" id="UP000004088">
    <property type="component" value="Unassembled WGS sequence"/>
</dbReference>
<protein>
    <recommendedName>
        <fullName evidence="1">DUF7832 domain-containing protein</fullName>
    </recommendedName>
</protein>
<gene>
    <name evidence="2" type="ORF">HMPREF9098_2417</name>
</gene>
<proteinExistence type="predicted"/>
<dbReference type="EMBL" id="AEWV01000046">
    <property type="protein sequence ID" value="EGC16094.1"/>
    <property type="molecule type" value="Genomic_DNA"/>
</dbReference>
<dbReference type="RefSeq" id="WP_003784698.1">
    <property type="nucleotide sequence ID" value="NZ_GL870929.1"/>
</dbReference>
<keyword evidence="3" id="KW-1185">Reference proteome</keyword>
<dbReference type="AlphaFoldDB" id="F0F2T2"/>
<name>F0F2T2_9NEIS</name>
<feature type="domain" description="DUF7832" evidence="1">
    <location>
        <begin position="2"/>
        <end position="107"/>
    </location>
</feature>